<dbReference type="SUPFAM" id="SSF143120">
    <property type="entry name" value="YefM-like"/>
    <property type="match status" value="1"/>
</dbReference>
<dbReference type="Gene3D" id="3.40.1620.10">
    <property type="entry name" value="YefM-like domain"/>
    <property type="match status" value="1"/>
</dbReference>
<reference evidence="2 3" key="1">
    <citation type="submission" date="2015-01" db="EMBL/GenBank/DDBJ databases">
        <title>Genome Sequencing of Rickettsiales.</title>
        <authorList>
            <person name="Daugherty S.C."/>
            <person name="Su Q."/>
            <person name="Abolude K."/>
            <person name="Beier-Sexton M."/>
            <person name="Carlyon J.A."/>
            <person name="Carter R."/>
            <person name="Day N.P."/>
            <person name="Dumler S.J."/>
            <person name="Dyachenko V."/>
            <person name="Godinez A."/>
            <person name="Kurtti T.J."/>
            <person name="Lichay M."/>
            <person name="Mullins K.E."/>
            <person name="Ott S."/>
            <person name="Pappas-Brown V."/>
            <person name="Paris D.H."/>
            <person name="Patel P."/>
            <person name="Richards A.L."/>
            <person name="Sadzewicz L."/>
            <person name="Sears K."/>
            <person name="Seidman D."/>
            <person name="Sengamalay N."/>
            <person name="Stenos J."/>
            <person name="Tallon L.J."/>
            <person name="Vincent G."/>
            <person name="Fraser C.M."/>
            <person name="Munderloh U."/>
            <person name="Dunning-Hotopp J.C."/>
        </authorList>
    </citation>
    <scope>NUCLEOTIDE SEQUENCE [LARGE SCALE GENOMIC DNA]</scope>
    <source>
        <strain evidence="2 3">Ect</strain>
    </source>
</reference>
<accession>A0A0F3PG11</accession>
<comment type="similarity">
    <text evidence="1">Belongs to the phD/YefM antitoxin family.</text>
</comment>
<comment type="caution">
    <text evidence="2">The sequence shown here is derived from an EMBL/GenBank/DDBJ whole genome shotgun (WGS) entry which is preliminary data.</text>
</comment>
<proteinExistence type="inferred from homology"/>
<dbReference type="AlphaFoldDB" id="A0A0F3PG11"/>
<evidence type="ECO:0000313" key="2">
    <source>
        <dbReference type="EMBL" id="KJV78851.1"/>
    </source>
</evidence>
<sequence>MALAKELKVKNIDRIGRNLKKYFFIIAISQFKSHCLAIIEKLQTDKESIIITKRDKEVAQILPINTKKISLFGMLKNKAEIKSGYIRTSRRKVECSTTFKCISSSIISDNF</sequence>
<protein>
    <submittedName>
        <fullName evidence="2">Antitoxin, type II toxin-antitoxin system family protein</fullName>
    </submittedName>
</protein>
<evidence type="ECO:0000256" key="1">
    <source>
        <dbReference type="ARBA" id="ARBA00009981"/>
    </source>
</evidence>
<dbReference type="EMBL" id="LAOC01000001">
    <property type="protein sequence ID" value="KJV78851.1"/>
    <property type="molecule type" value="Genomic_DNA"/>
</dbReference>
<name>A0A0F3PG11_RICRH</name>
<dbReference type="Proteomes" id="UP000033591">
    <property type="component" value="Unassembled WGS sequence"/>
</dbReference>
<dbReference type="InterPro" id="IPR036165">
    <property type="entry name" value="YefM-like_sf"/>
</dbReference>
<organism evidence="2 3">
    <name type="scientific">Rickettsia rhipicephali str. Ect</name>
    <dbReference type="NCBI Taxonomy" id="1359199"/>
    <lineage>
        <taxon>Bacteria</taxon>
        <taxon>Pseudomonadati</taxon>
        <taxon>Pseudomonadota</taxon>
        <taxon>Alphaproteobacteria</taxon>
        <taxon>Rickettsiales</taxon>
        <taxon>Rickettsiaceae</taxon>
        <taxon>Rickettsieae</taxon>
        <taxon>Rickettsia</taxon>
        <taxon>spotted fever group</taxon>
    </lineage>
</organism>
<evidence type="ECO:0000313" key="3">
    <source>
        <dbReference type="Proteomes" id="UP000033591"/>
    </source>
</evidence>
<gene>
    <name evidence="2" type="ORF">RMAECT_1300</name>
</gene>
<dbReference type="PATRIC" id="fig|1359199.3.peg.1280"/>